<evidence type="ECO:0000256" key="11">
    <source>
        <dbReference type="SAM" id="MobiDB-lite"/>
    </source>
</evidence>
<comment type="subcellular location">
    <subcellularLocation>
        <location evidence="2">Membrane</location>
        <topology evidence="2">Multi-pass membrane protein</topology>
    </subcellularLocation>
    <subcellularLocation>
        <location evidence="1">Nucleus</location>
    </subcellularLocation>
</comment>
<dbReference type="Pfam" id="PF02144">
    <property type="entry name" value="Rad1"/>
    <property type="match status" value="1"/>
</dbReference>
<proteinExistence type="inferred from homology"/>
<evidence type="ECO:0000256" key="1">
    <source>
        <dbReference type="ARBA" id="ARBA00004123"/>
    </source>
</evidence>
<keyword evidence="9" id="KW-0234">DNA repair</keyword>
<evidence type="ECO:0000256" key="5">
    <source>
        <dbReference type="ARBA" id="ARBA00022692"/>
    </source>
</evidence>
<dbReference type="Proteomes" id="UP000007802">
    <property type="component" value="Unassembled WGS sequence"/>
</dbReference>
<dbReference type="Pfam" id="PF05251">
    <property type="entry name" value="Ost5"/>
    <property type="match status" value="1"/>
</dbReference>
<feature type="region of interest" description="Disordered" evidence="11">
    <location>
        <begin position="151"/>
        <end position="171"/>
    </location>
</feature>
<dbReference type="PANTHER" id="PTHR10870:SF0">
    <property type="entry name" value="CELL CYCLE CHECKPOINT PROTEIN RAD1"/>
    <property type="match status" value="1"/>
</dbReference>
<dbReference type="PRINTS" id="PR01245">
    <property type="entry name" value="RAD1REC1"/>
</dbReference>
<dbReference type="OrthoDB" id="337581at2759"/>
<dbReference type="InterPro" id="IPR003021">
    <property type="entry name" value="Rad1_Rec1_Rad17"/>
</dbReference>
<protein>
    <recommendedName>
        <fullName evidence="14">DNA repair protein Rad1</fullName>
    </recommendedName>
</protein>
<keyword evidence="8 12" id="KW-0472">Membrane</keyword>
<accession>A0A0J9HHQ2</accession>
<evidence type="ECO:0000256" key="7">
    <source>
        <dbReference type="ARBA" id="ARBA00022989"/>
    </source>
</evidence>
<evidence type="ECO:0000256" key="4">
    <source>
        <dbReference type="ARBA" id="ARBA00010991"/>
    </source>
</evidence>
<feature type="transmembrane region" description="Helical" evidence="12">
    <location>
        <begin position="25"/>
        <end position="44"/>
    </location>
</feature>
<evidence type="ECO:0000256" key="6">
    <source>
        <dbReference type="ARBA" id="ARBA00022763"/>
    </source>
</evidence>
<dbReference type="GO" id="GO:0006281">
    <property type="term" value="P:DNA repair"/>
    <property type="evidence" value="ECO:0007669"/>
    <property type="project" value="UniProtKB-KW"/>
</dbReference>
<dbReference type="EMBL" id="GG749496">
    <property type="protein sequence ID" value="KMW68664.1"/>
    <property type="molecule type" value="Genomic_DNA"/>
</dbReference>
<keyword evidence="10" id="KW-0539">Nucleus</keyword>
<evidence type="ECO:0000256" key="2">
    <source>
        <dbReference type="ARBA" id="ARBA00004141"/>
    </source>
</evidence>
<dbReference type="GO" id="GO:0008250">
    <property type="term" value="C:oligosaccharyltransferase complex"/>
    <property type="evidence" value="ECO:0007669"/>
    <property type="project" value="InterPro"/>
</dbReference>
<gene>
    <name evidence="13" type="ORF">BDDG_12958</name>
</gene>
<dbReference type="InterPro" id="IPR007915">
    <property type="entry name" value="TMEM258/Ost5"/>
</dbReference>
<dbReference type="PANTHER" id="PTHR10870">
    <property type="entry name" value="CELL CYCLE CHECKPOINT PROTEIN RAD1"/>
    <property type="match status" value="1"/>
</dbReference>
<sequence length="486" mass="52041">MSLNEIWDSSGGSPFYPLVAKNSQIFVAFTLLVTSIVLVVFFGLKRSLLSLPLLGVPASLAFGGATTTHNLFILNYIFQVVIAMSQPEGPVFSAVSSSVHQLYILLRCIGFSPKASVQITSQGIRFSAEDGRVMQGVAFLDRKLFTNYIFNPPSSEPNNATNADNEDGEDGSDNTISPLFLISLSALIETLQIFGLNDASPYSNSTANQATSTALNAFSGPALLLNRTCTISYIKQGSPLTITLMEAGVTTTCELTTYAPDDLDLDSLAGDRDIPLQRDAIVFKSIMRSMWLHNAIMELDSTNPAVLSFSVSATKEPYFALSASGGPFSESTVEFSIDKNPAAGAGAAATAGNEPAYKTLRNDDGATAARQLQARRGKLAPTVTETFLVNSPSRSRVRQSYRFALINKALRAMAASSKVSIRIDRQGVLSLQFMIDFGDGDGVEGRGGAPPPMPSKKMENAGFVDFRFVPLVDDDHEDEEDGASSG</sequence>
<name>A0A0J9HHQ2_AJEDA</name>
<dbReference type="GO" id="GO:0000077">
    <property type="term" value="P:DNA damage checkpoint signaling"/>
    <property type="evidence" value="ECO:0007669"/>
    <property type="project" value="InterPro"/>
</dbReference>
<evidence type="ECO:0000256" key="12">
    <source>
        <dbReference type="SAM" id="Phobius"/>
    </source>
</evidence>
<dbReference type="GO" id="GO:0030896">
    <property type="term" value="C:checkpoint clamp complex"/>
    <property type="evidence" value="ECO:0007669"/>
    <property type="project" value="TreeGrafter"/>
</dbReference>
<feature type="compositionally biased region" description="Polar residues" evidence="11">
    <location>
        <begin position="151"/>
        <end position="163"/>
    </location>
</feature>
<comment type="similarity">
    <text evidence="3">Belongs to the OST5 family.</text>
</comment>
<keyword evidence="7 12" id="KW-1133">Transmembrane helix</keyword>
<evidence type="ECO:0000256" key="8">
    <source>
        <dbReference type="ARBA" id="ARBA00023136"/>
    </source>
</evidence>
<organism evidence="13">
    <name type="scientific">Ajellomyces dermatitidis (strain ATCC 18188 / CBS 674.68)</name>
    <name type="common">Blastomyces dermatitidis</name>
    <dbReference type="NCBI Taxonomy" id="653446"/>
    <lineage>
        <taxon>Eukaryota</taxon>
        <taxon>Fungi</taxon>
        <taxon>Dikarya</taxon>
        <taxon>Ascomycota</taxon>
        <taxon>Pezizomycotina</taxon>
        <taxon>Eurotiomycetes</taxon>
        <taxon>Eurotiomycetidae</taxon>
        <taxon>Onygenales</taxon>
        <taxon>Ajellomycetaceae</taxon>
        <taxon>Blastomyces</taxon>
    </lineage>
</organism>
<evidence type="ECO:0008006" key="14">
    <source>
        <dbReference type="Google" id="ProtNLM"/>
    </source>
</evidence>
<dbReference type="AlphaFoldDB" id="A0A0J9HHQ2"/>
<comment type="similarity">
    <text evidence="4">Belongs to the rad1 family.</text>
</comment>
<keyword evidence="5 12" id="KW-0812">Transmembrane</keyword>
<reference evidence="13" key="1">
    <citation type="submission" date="2010-03" db="EMBL/GenBank/DDBJ databases">
        <title>Annotation of Blastomyces dermatitidis strain ATCC 18188.</title>
        <authorList>
            <consortium name="The Broad Institute Genome Sequencing Platform"/>
            <consortium name="Broad Institute Genome Sequencing Center for Infectious Disease."/>
            <person name="Cuomo C."/>
            <person name="Klein B."/>
            <person name="Sullivan T."/>
            <person name="Heitman J."/>
            <person name="Young S."/>
            <person name="Zeng Q."/>
            <person name="Gargeya S."/>
            <person name="Alvarado L."/>
            <person name="Berlin A.M."/>
            <person name="Chapman S.B."/>
            <person name="Chen Z."/>
            <person name="Freedman E."/>
            <person name="Gellesch M."/>
            <person name="Goldberg J."/>
            <person name="Griggs A."/>
            <person name="Gujja S."/>
            <person name="Heilman E."/>
            <person name="Heiman D."/>
            <person name="Howarth C."/>
            <person name="Mehta T."/>
            <person name="Neiman D."/>
            <person name="Pearson M."/>
            <person name="Roberts A."/>
            <person name="Saif S."/>
            <person name="Shea T."/>
            <person name="Shenoy N."/>
            <person name="Sisk P."/>
            <person name="Stolte C."/>
            <person name="Sykes S."/>
            <person name="White J."/>
            <person name="Yandava C."/>
            <person name="Haas B."/>
            <person name="Nusbaum C."/>
            <person name="Birren B."/>
        </authorList>
    </citation>
    <scope>NUCLEOTIDE SEQUENCE</scope>
    <source>
        <strain evidence="13">ATCC 18188</strain>
    </source>
</reference>
<dbReference type="Gene3D" id="3.70.10.10">
    <property type="match status" value="1"/>
</dbReference>
<evidence type="ECO:0000313" key="13">
    <source>
        <dbReference type="EMBL" id="KMW68664.1"/>
    </source>
</evidence>
<keyword evidence="6" id="KW-0227">DNA damage</keyword>
<evidence type="ECO:0000256" key="3">
    <source>
        <dbReference type="ARBA" id="ARBA00009825"/>
    </source>
</evidence>
<evidence type="ECO:0000256" key="10">
    <source>
        <dbReference type="ARBA" id="ARBA00023242"/>
    </source>
</evidence>
<feature type="transmembrane region" description="Helical" evidence="12">
    <location>
        <begin position="51"/>
        <end position="78"/>
    </location>
</feature>
<evidence type="ECO:0000256" key="9">
    <source>
        <dbReference type="ARBA" id="ARBA00023204"/>
    </source>
</evidence>